<dbReference type="InterPro" id="IPR032098">
    <property type="entry name" value="Acyltransf_C"/>
</dbReference>
<proteinExistence type="inferred from homology"/>
<evidence type="ECO:0000256" key="1">
    <source>
        <dbReference type="ARBA" id="ARBA00008655"/>
    </source>
</evidence>
<dbReference type="PANTHER" id="PTHR10983:SF24">
    <property type="entry name" value="1-ACYLGLYCEROL-3-PHOSPHATE O-ACYLTRANSFERASE 3, ISOFORM E-RELATED"/>
    <property type="match status" value="1"/>
</dbReference>
<name>A0A8K1CKE3_PYTOL</name>
<evidence type="ECO:0000256" key="3">
    <source>
        <dbReference type="ARBA" id="ARBA00023315"/>
    </source>
</evidence>
<dbReference type="GO" id="GO:0012505">
    <property type="term" value="C:endomembrane system"/>
    <property type="evidence" value="ECO:0007669"/>
    <property type="project" value="TreeGrafter"/>
</dbReference>
<keyword evidence="5" id="KW-0472">Membrane</keyword>
<comment type="similarity">
    <text evidence="1">Belongs to the 1-acyl-sn-glycerol-3-phosphate acyltransferase family.</text>
</comment>
<reference evidence="7" key="1">
    <citation type="submission" date="2019-03" db="EMBL/GenBank/DDBJ databases">
        <title>Long read genome sequence of the mycoparasitic Pythium oligandrum ATCC 38472 isolated from sugarbeet rhizosphere.</title>
        <authorList>
            <person name="Gaulin E."/>
        </authorList>
    </citation>
    <scope>NUCLEOTIDE SEQUENCE</scope>
    <source>
        <strain evidence="7">ATCC 38472_TT</strain>
    </source>
</reference>
<feature type="compositionally biased region" description="Basic and acidic residues" evidence="4">
    <location>
        <begin position="20"/>
        <end position="31"/>
    </location>
</feature>
<evidence type="ECO:0000256" key="5">
    <source>
        <dbReference type="SAM" id="Phobius"/>
    </source>
</evidence>
<dbReference type="EMBL" id="SPLM01000038">
    <property type="protein sequence ID" value="TMW65154.1"/>
    <property type="molecule type" value="Genomic_DNA"/>
</dbReference>
<dbReference type="CDD" id="cd07990">
    <property type="entry name" value="LPLAT_LCLAT1-like"/>
    <property type="match status" value="1"/>
</dbReference>
<dbReference type="Proteomes" id="UP000794436">
    <property type="component" value="Unassembled WGS sequence"/>
</dbReference>
<dbReference type="InterPro" id="IPR002123">
    <property type="entry name" value="Plipid/glycerol_acylTrfase"/>
</dbReference>
<sequence>MPPENPPAPLEFATPSASTSREHAHAQSEPDNEKLLNRAVYPSTKYESPPTWAQSIAGWAYVSWIMLGPFLDMVWVIIPTRFFIRSSMLAGKEAVWPQKLLKWLEETYYSMLGGLLEIAGGMKFVITTDDKESAAGLTFPEQDQVLLLCNHRTEIDWIFFWNLSMRFNCHGRIRVMMKSIIRCLPGPGWAMLMLDYPYISRKWDTDQDRIKNQIATYKAAAVGFWLCMFPEGTALYRRTLERSQEFAKSRNEPTWSYVLSPRIRGFELCVQEQDPDAVLDVTVGYPELAEGVRPSPLRLVRGQFPRAVHVHLTKYSKKELAPHKDSMEQWLKQRFQEKEDRLRTFYETGSFGGCTVTTSQVNIPIAVWKGVVFHAFLTGWTFFSWVIFPIPTFLWFSFCMALVLHHIYAFDKQ</sequence>
<dbReference type="SUPFAM" id="SSF69593">
    <property type="entry name" value="Glycerol-3-phosphate (1)-acyltransferase"/>
    <property type="match status" value="1"/>
</dbReference>
<accession>A0A8K1CKE3</accession>
<organism evidence="7 8">
    <name type="scientific">Pythium oligandrum</name>
    <name type="common">Mycoparasitic fungus</name>
    <dbReference type="NCBI Taxonomy" id="41045"/>
    <lineage>
        <taxon>Eukaryota</taxon>
        <taxon>Sar</taxon>
        <taxon>Stramenopiles</taxon>
        <taxon>Oomycota</taxon>
        <taxon>Peronosporomycetes</taxon>
        <taxon>Pythiales</taxon>
        <taxon>Pythiaceae</taxon>
        <taxon>Pythium</taxon>
    </lineage>
</organism>
<protein>
    <recommendedName>
        <fullName evidence="6">Phospholipid/glycerol acyltransferase domain-containing protein</fullName>
    </recommendedName>
</protein>
<evidence type="ECO:0000313" key="7">
    <source>
        <dbReference type="EMBL" id="TMW65154.1"/>
    </source>
</evidence>
<dbReference type="PANTHER" id="PTHR10983">
    <property type="entry name" value="1-ACYLGLYCEROL-3-PHOSPHATE ACYLTRANSFERASE-RELATED"/>
    <property type="match status" value="1"/>
</dbReference>
<feature type="transmembrane region" description="Helical" evidence="5">
    <location>
        <begin position="393"/>
        <end position="410"/>
    </location>
</feature>
<evidence type="ECO:0000256" key="2">
    <source>
        <dbReference type="ARBA" id="ARBA00022679"/>
    </source>
</evidence>
<evidence type="ECO:0000259" key="6">
    <source>
        <dbReference type="SMART" id="SM00563"/>
    </source>
</evidence>
<gene>
    <name evidence="7" type="ORF">Poli38472_009321</name>
</gene>
<evidence type="ECO:0000256" key="4">
    <source>
        <dbReference type="SAM" id="MobiDB-lite"/>
    </source>
</evidence>
<feature type="transmembrane region" description="Helical" evidence="5">
    <location>
        <begin position="56"/>
        <end position="78"/>
    </location>
</feature>
<dbReference type="Pfam" id="PF16076">
    <property type="entry name" value="Acyltransf_C"/>
    <property type="match status" value="1"/>
</dbReference>
<dbReference type="SMART" id="SM00563">
    <property type="entry name" value="PlsC"/>
    <property type="match status" value="1"/>
</dbReference>
<comment type="caution">
    <text evidence="7">The sequence shown here is derived from an EMBL/GenBank/DDBJ whole genome shotgun (WGS) entry which is preliminary data.</text>
</comment>
<feature type="domain" description="Phospholipid/glycerol acyltransferase" evidence="6">
    <location>
        <begin position="145"/>
        <end position="266"/>
    </location>
</feature>
<evidence type="ECO:0000313" key="8">
    <source>
        <dbReference type="Proteomes" id="UP000794436"/>
    </source>
</evidence>
<dbReference type="AlphaFoldDB" id="A0A8K1CKE3"/>
<dbReference type="GO" id="GO:0003841">
    <property type="term" value="F:1-acylglycerol-3-phosphate O-acyltransferase activity"/>
    <property type="evidence" value="ECO:0007669"/>
    <property type="project" value="TreeGrafter"/>
</dbReference>
<keyword evidence="3" id="KW-0012">Acyltransferase</keyword>
<dbReference type="OrthoDB" id="186786at2759"/>
<keyword evidence="5" id="KW-1133">Transmembrane helix</keyword>
<keyword evidence="2" id="KW-0808">Transferase</keyword>
<keyword evidence="8" id="KW-1185">Reference proteome</keyword>
<dbReference type="Pfam" id="PF01553">
    <property type="entry name" value="Acyltransferase"/>
    <property type="match status" value="1"/>
</dbReference>
<feature type="region of interest" description="Disordered" evidence="4">
    <location>
        <begin position="1"/>
        <end position="31"/>
    </location>
</feature>
<keyword evidence="5" id="KW-0812">Transmembrane</keyword>